<reference evidence="1" key="1">
    <citation type="submission" date="2020-09" db="EMBL/GenBank/DDBJ databases">
        <title>Genome-Enabled Discovery of Anthraquinone Biosynthesis in Senna tora.</title>
        <authorList>
            <person name="Kang S.-H."/>
            <person name="Pandey R.P."/>
            <person name="Lee C.-M."/>
            <person name="Sim J.-S."/>
            <person name="Jeong J.-T."/>
            <person name="Choi B.-S."/>
            <person name="Jung M."/>
            <person name="Ginzburg D."/>
            <person name="Zhao K."/>
            <person name="Won S.Y."/>
            <person name="Oh T.-J."/>
            <person name="Yu Y."/>
            <person name="Kim N.-H."/>
            <person name="Lee O.R."/>
            <person name="Lee T.-H."/>
            <person name="Bashyal P."/>
            <person name="Kim T.-S."/>
            <person name="Lee W.-H."/>
            <person name="Kawkins C."/>
            <person name="Kim C.-K."/>
            <person name="Kim J.S."/>
            <person name="Ahn B.O."/>
            <person name="Rhee S.Y."/>
            <person name="Sohng J.K."/>
        </authorList>
    </citation>
    <scope>NUCLEOTIDE SEQUENCE</scope>
    <source>
        <tissue evidence="1">Leaf</tissue>
    </source>
</reference>
<evidence type="ECO:0000313" key="1">
    <source>
        <dbReference type="EMBL" id="KAF7829556.1"/>
    </source>
</evidence>
<organism evidence="1 2">
    <name type="scientific">Senna tora</name>
    <dbReference type="NCBI Taxonomy" id="362788"/>
    <lineage>
        <taxon>Eukaryota</taxon>
        <taxon>Viridiplantae</taxon>
        <taxon>Streptophyta</taxon>
        <taxon>Embryophyta</taxon>
        <taxon>Tracheophyta</taxon>
        <taxon>Spermatophyta</taxon>
        <taxon>Magnoliopsida</taxon>
        <taxon>eudicotyledons</taxon>
        <taxon>Gunneridae</taxon>
        <taxon>Pentapetalae</taxon>
        <taxon>rosids</taxon>
        <taxon>fabids</taxon>
        <taxon>Fabales</taxon>
        <taxon>Fabaceae</taxon>
        <taxon>Caesalpinioideae</taxon>
        <taxon>Cassia clade</taxon>
        <taxon>Senna</taxon>
    </lineage>
</organism>
<keyword evidence="2" id="KW-1185">Reference proteome</keyword>
<dbReference type="AlphaFoldDB" id="A0A834U051"/>
<sequence>MGGRKTKKEREKEEGVSFSSLFGGYNSRLGLSTISCRISKGYTKTNSSIYERGIKGWRKTTTYMQIL</sequence>
<comment type="caution">
    <text evidence="1">The sequence shown here is derived from an EMBL/GenBank/DDBJ whole genome shotgun (WGS) entry which is preliminary data.</text>
</comment>
<evidence type="ECO:0000313" key="2">
    <source>
        <dbReference type="Proteomes" id="UP000634136"/>
    </source>
</evidence>
<name>A0A834U051_9FABA</name>
<gene>
    <name evidence="1" type="ORF">G2W53_011889</name>
</gene>
<accession>A0A834U051</accession>
<proteinExistence type="predicted"/>
<protein>
    <submittedName>
        <fullName evidence="1">Uncharacterized protein</fullName>
    </submittedName>
</protein>
<dbReference type="Proteomes" id="UP000634136">
    <property type="component" value="Unassembled WGS sequence"/>
</dbReference>
<dbReference type="EMBL" id="JAAIUW010000005">
    <property type="protein sequence ID" value="KAF7829556.1"/>
    <property type="molecule type" value="Genomic_DNA"/>
</dbReference>